<feature type="compositionally biased region" description="Low complexity" evidence="1">
    <location>
        <begin position="21"/>
        <end position="32"/>
    </location>
</feature>
<feature type="region of interest" description="Disordered" evidence="1">
    <location>
        <begin position="1"/>
        <end position="114"/>
    </location>
</feature>
<evidence type="ECO:0000313" key="3">
    <source>
        <dbReference type="Proteomes" id="UP000279594"/>
    </source>
</evidence>
<evidence type="ECO:0000256" key="1">
    <source>
        <dbReference type="SAM" id="MobiDB-lite"/>
    </source>
</evidence>
<dbReference type="Proteomes" id="UP000279594">
    <property type="component" value="Chromosome"/>
</dbReference>
<feature type="compositionally biased region" description="Basic and acidic residues" evidence="1">
    <location>
        <begin position="89"/>
        <end position="114"/>
    </location>
</feature>
<name>A0A3G2EHX0_9BURK</name>
<dbReference type="AlphaFoldDB" id="A0A3G2EHX0"/>
<gene>
    <name evidence="2" type="ORF">D9M09_26805</name>
</gene>
<proteinExistence type="predicted"/>
<protein>
    <submittedName>
        <fullName evidence="2">Uncharacterized protein</fullName>
    </submittedName>
</protein>
<dbReference type="RefSeq" id="WP_099408196.1">
    <property type="nucleotide sequence ID" value="NZ_CP033019.1"/>
</dbReference>
<reference evidence="2 3" key="1">
    <citation type="submission" date="2018-10" db="EMBL/GenBank/DDBJ databases">
        <title>Effects of UV and annual dynamics of microbial communities in freshwater RAS systems.</title>
        <authorList>
            <person name="Bekkelund A.K."/>
            <person name="Hansen B.R."/>
            <person name="Stokken H."/>
            <person name="Eriksen B.F."/>
            <person name="Kashulin N.A."/>
        </authorList>
    </citation>
    <scope>NUCLEOTIDE SEQUENCE [LARGE SCALE GENOMIC DNA]</scope>
    <source>
        <strain evidence="2 3">BHSEK</strain>
    </source>
</reference>
<accession>A0A3G2EHX0</accession>
<keyword evidence="3" id="KW-1185">Reference proteome</keyword>
<sequence>MNDTPSKPADQARNSGMDKTAAAQADGDAYANQGGGKPASGNVASGHWANNVITPQSPPDVVEQENLPGLGQPEHRDHVKGVAQQPHSEAGKLADDRPGRNESKDVHRSLNQHE</sequence>
<organism evidence="2 3">
    <name type="scientific">Janthinobacterium agaricidamnosum</name>
    <dbReference type="NCBI Taxonomy" id="55508"/>
    <lineage>
        <taxon>Bacteria</taxon>
        <taxon>Pseudomonadati</taxon>
        <taxon>Pseudomonadota</taxon>
        <taxon>Betaproteobacteria</taxon>
        <taxon>Burkholderiales</taxon>
        <taxon>Oxalobacteraceae</taxon>
        <taxon>Janthinobacterium</taxon>
    </lineage>
</organism>
<dbReference type="EMBL" id="CP033019">
    <property type="protein sequence ID" value="AYM78989.1"/>
    <property type="molecule type" value="Genomic_DNA"/>
</dbReference>
<evidence type="ECO:0000313" key="2">
    <source>
        <dbReference type="EMBL" id="AYM78989.1"/>
    </source>
</evidence>